<dbReference type="InterPro" id="IPR035906">
    <property type="entry name" value="MetI-like_sf"/>
</dbReference>
<dbReference type="PROSITE" id="PS50928">
    <property type="entry name" value="ABC_TM1"/>
    <property type="match status" value="1"/>
</dbReference>
<dbReference type="CDD" id="cd06261">
    <property type="entry name" value="TM_PBP2"/>
    <property type="match status" value="1"/>
</dbReference>
<dbReference type="Proteomes" id="UP000599074">
    <property type="component" value="Unassembled WGS sequence"/>
</dbReference>
<organism evidence="9 10">
    <name type="scientific">Planosporangium mesophilum</name>
    <dbReference type="NCBI Taxonomy" id="689768"/>
    <lineage>
        <taxon>Bacteria</taxon>
        <taxon>Bacillati</taxon>
        <taxon>Actinomycetota</taxon>
        <taxon>Actinomycetes</taxon>
        <taxon>Micromonosporales</taxon>
        <taxon>Micromonosporaceae</taxon>
        <taxon>Planosporangium</taxon>
    </lineage>
</organism>
<evidence type="ECO:0000256" key="5">
    <source>
        <dbReference type="ARBA" id="ARBA00022989"/>
    </source>
</evidence>
<dbReference type="PANTHER" id="PTHR43163">
    <property type="entry name" value="DIPEPTIDE TRANSPORT SYSTEM PERMEASE PROTEIN DPPB-RELATED"/>
    <property type="match status" value="1"/>
</dbReference>
<dbReference type="Gene3D" id="1.10.3720.10">
    <property type="entry name" value="MetI-like"/>
    <property type="match status" value="1"/>
</dbReference>
<feature type="transmembrane region" description="Helical" evidence="7">
    <location>
        <begin position="131"/>
        <end position="151"/>
    </location>
</feature>
<evidence type="ECO:0000259" key="8">
    <source>
        <dbReference type="PROSITE" id="PS50928"/>
    </source>
</evidence>
<feature type="transmembrane region" description="Helical" evidence="7">
    <location>
        <begin position="255"/>
        <end position="276"/>
    </location>
</feature>
<feature type="transmembrane region" description="Helical" evidence="7">
    <location>
        <begin position="101"/>
        <end position="119"/>
    </location>
</feature>
<dbReference type="InterPro" id="IPR045621">
    <property type="entry name" value="BPD_transp_1_N"/>
</dbReference>
<evidence type="ECO:0000256" key="4">
    <source>
        <dbReference type="ARBA" id="ARBA00022692"/>
    </source>
</evidence>
<feature type="transmembrane region" description="Helical" evidence="7">
    <location>
        <begin position="9"/>
        <end position="27"/>
    </location>
</feature>
<keyword evidence="3" id="KW-1003">Cell membrane</keyword>
<accession>A0A8J3X0I7</accession>
<evidence type="ECO:0000256" key="1">
    <source>
        <dbReference type="ARBA" id="ARBA00004651"/>
    </source>
</evidence>
<feature type="transmembrane region" description="Helical" evidence="7">
    <location>
        <begin position="305"/>
        <end position="328"/>
    </location>
</feature>
<keyword evidence="5 7" id="KW-1133">Transmembrane helix</keyword>
<keyword evidence="2 7" id="KW-0813">Transport</keyword>
<dbReference type="PANTHER" id="PTHR43163:SF6">
    <property type="entry name" value="DIPEPTIDE TRANSPORT SYSTEM PERMEASE PROTEIN DPPB-RELATED"/>
    <property type="match status" value="1"/>
</dbReference>
<evidence type="ECO:0000313" key="9">
    <source>
        <dbReference type="EMBL" id="GII23347.1"/>
    </source>
</evidence>
<dbReference type="Pfam" id="PF19300">
    <property type="entry name" value="BPD_transp_1_N"/>
    <property type="match status" value="1"/>
</dbReference>
<dbReference type="GO" id="GO:0055085">
    <property type="term" value="P:transmembrane transport"/>
    <property type="evidence" value="ECO:0007669"/>
    <property type="project" value="InterPro"/>
</dbReference>
<dbReference type="GO" id="GO:0005886">
    <property type="term" value="C:plasma membrane"/>
    <property type="evidence" value="ECO:0007669"/>
    <property type="project" value="UniProtKB-SubCell"/>
</dbReference>
<evidence type="ECO:0000256" key="3">
    <source>
        <dbReference type="ARBA" id="ARBA00022475"/>
    </source>
</evidence>
<dbReference type="AlphaFoldDB" id="A0A8J3X0I7"/>
<evidence type="ECO:0000313" key="10">
    <source>
        <dbReference type="Proteomes" id="UP000599074"/>
    </source>
</evidence>
<feature type="transmembrane region" description="Helical" evidence="7">
    <location>
        <begin position="197"/>
        <end position="216"/>
    </location>
</feature>
<feature type="domain" description="ABC transmembrane type-1" evidence="8">
    <location>
        <begin position="95"/>
        <end position="321"/>
    </location>
</feature>
<gene>
    <name evidence="9" type="ORF">Pme01_29440</name>
</gene>
<keyword evidence="6 7" id="KW-0472">Membrane</keyword>
<proteinExistence type="inferred from homology"/>
<dbReference type="EMBL" id="BOON01000028">
    <property type="protein sequence ID" value="GII23347.1"/>
    <property type="molecule type" value="Genomic_DNA"/>
</dbReference>
<comment type="subcellular location">
    <subcellularLocation>
        <location evidence="1 7">Cell membrane</location>
        <topology evidence="1 7">Multi-pass membrane protein</topology>
    </subcellularLocation>
</comment>
<dbReference type="InterPro" id="IPR000515">
    <property type="entry name" value="MetI-like"/>
</dbReference>
<evidence type="ECO:0000256" key="6">
    <source>
        <dbReference type="ARBA" id="ARBA00023136"/>
    </source>
</evidence>
<comment type="similarity">
    <text evidence="7">Belongs to the binding-protein-dependent transport system permease family.</text>
</comment>
<keyword evidence="10" id="KW-1185">Reference proteome</keyword>
<dbReference type="RefSeq" id="WP_168115956.1">
    <property type="nucleotide sequence ID" value="NZ_BOON01000028.1"/>
</dbReference>
<name>A0A8J3X0I7_9ACTN</name>
<dbReference type="Pfam" id="PF00528">
    <property type="entry name" value="BPD_transp_1"/>
    <property type="match status" value="1"/>
</dbReference>
<sequence length="335" mass="36155">MLRVVVRRLLQMVVTLIALSALIFVWLRSLPGGPVEALLGERATPERRALLTKALGYDQPIWVQYGKFLERVVTGNFGNSIRSGDSVAATIGRAFPATIELSVAALIIAVGIGIPLGYLAARHRGRILDNVIVVGTLLGIAIPIFFLGYLLKDQLTQGLHWFPPSGRQSVGIDATRVTGFFVLDGLLTREFDAAADALWHLILPAVTLATIPLAVITRITRGSVLEVLGEDYVRTAEAKGLRTRTIRGRHVLRNALLPVTTTIGLQTGALLGGAILTERVYNWGGLGSLISDSITGSRDYPVLQALILLAAFVFVVINLIVDLSYALIDPRVRVG</sequence>
<protein>
    <submittedName>
        <fullName evidence="9">Peptide ABC transporter permease</fullName>
    </submittedName>
</protein>
<evidence type="ECO:0000256" key="7">
    <source>
        <dbReference type="RuleBase" id="RU363032"/>
    </source>
</evidence>
<reference evidence="9" key="1">
    <citation type="submission" date="2021-01" db="EMBL/GenBank/DDBJ databases">
        <title>Whole genome shotgun sequence of Planosporangium mesophilum NBRC 109066.</title>
        <authorList>
            <person name="Komaki H."/>
            <person name="Tamura T."/>
        </authorList>
    </citation>
    <scope>NUCLEOTIDE SEQUENCE</scope>
    <source>
        <strain evidence="9">NBRC 109066</strain>
    </source>
</reference>
<dbReference type="SUPFAM" id="SSF161098">
    <property type="entry name" value="MetI-like"/>
    <property type="match status" value="1"/>
</dbReference>
<evidence type="ECO:0000256" key="2">
    <source>
        <dbReference type="ARBA" id="ARBA00022448"/>
    </source>
</evidence>
<keyword evidence="4 7" id="KW-0812">Transmembrane</keyword>
<comment type="caution">
    <text evidence="9">The sequence shown here is derived from an EMBL/GenBank/DDBJ whole genome shotgun (WGS) entry which is preliminary data.</text>
</comment>